<accession>T1FY05</accession>
<evidence type="ECO:0000256" key="2">
    <source>
        <dbReference type="ARBA" id="ARBA00022763"/>
    </source>
</evidence>
<dbReference type="Proteomes" id="UP000015101">
    <property type="component" value="Unassembled WGS sequence"/>
</dbReference>
<dbReference type="KEGG" id="hro:HELRODRAFT_64872"/>
<dbReference type="AlphaFoldDB" id="T1FY05"/>
<dbReference type="GO" id="GO:0010792">
    <property type="term" value="P:DNA double-strand break processing involved in repair via single-strand annealing"/>
    <property type="evidence" value="ECO:0007669"/>
    <property type="project" value="UniProtKB-ARBA"/>
</dbReference>
<dbReference type="FunFam" id="3.30.390.80:FF:000001">
    <property type="entry name" value="DNA repair protein RAD52 homolog"/>
    <property type="match status" value="1"/>
</dbReference>
<keyword evidence="3" id="KW-0233">DNA recombination</keyword>
<dbReference type="EnsemblMetazoa" id="HelroT64872">
    <property type="protein sequence ID" value="HelroP64872"/>
    <property type="gene ID" value="HelroG64872"/>
</dbReference>
<comment type="similarity">
    <text evidence="1">Belongs to the RAD52 family.</text>
</comment>
<gene>
    <name evidence="8" type="primary">20213703</name>
    <name evidence="7" type="ORF">HELRODRAFT_64872</name>
</gene>
<dbReference type="PANTHER" id="PTHR12132:SF1">
    <property type="entry name" value="DNA REPAIR PROTEIN RAD52 HOMOLOG"/>
    <property type="match status" value="1"/>
</dbReference>
<dbReference type="EMBL" id="KB096324">
    <property type="protein sequence ID" value="ESO06134.1"/>
    <property type="molecule type" value="Genomic_DNA"/>
</dbReference>
<reference evidence="9" key="1">
    <citation type="submission" date="2012-12" db="EMBL/GenBank/DDBJ databases">
        <authorList>
            <person name="Hellsten U."/>
            <person name="Grimwood J."/>
            <person name="Chapman J.A."/>
            <person name="Shapiro H."/>
            <person name="Aerts A."/>
            <person name="Otillar R.P."/>
            <person name="Terry A.Y."/>
            <person name="Boore J.L."/>
            <person name="Simakov O."/>
            <person name="Marletaz F."/>
            <person name="Cho S.-J."/>
            <person name="Edsinger-Gonzales E."/>
            <person name="Havlak P."/>
            <person name="Kuo D.-H."/>
            <person name="Larsson T."/>
            <person name="Lv J."/>
            <person name="Arendt D."/>
            <person name="Savage R."/>
            <person name="Osoegawa K."/>
            <person name="de Jong P."/>
            <person name="Lindberg D.R."/>
            <person name="Seaver E.C."/>
            <person name="Weisblat D.A."/>
            <person name="Putnam N.H."/>
            <person name="Grigoriev I.V."/>
            <person name="Rokhsar D.S."/>
        </authorList>
    </citation>
    <scope>NUCLEOTIDE SEQUENCE</scope>
</reference>
<reference evidence="8" key="3">
    <citation type="submission" date="2015-06" db="UniProtKB">
        <authorList>
            <consortium name="EnsemblMetazoa"/>
        </authorList>
    </citation>
    <scope>IDENTIFICATION</scope>
</reference>
<keyword evidence="4" id="KW-0234">DNA repair</keyword>
<dbReference type="PANTHER" id="PTHR12132">
    <property type="entry name" value="DNA REPAIR AND RECOMBINATION PROTEIN RAD52, RAD59"/>
    <property type="match status" value="1"/>
</dbReference>
<dbReference type="Gene3D" id="3.30.390.80">
    <property type="entry name" value="DNA repair protein Rad52/59/22"/>
    <property type="match status" value="1"/>
</dbReference>
<dbReference type="InParanoid" id="T1FY05"/>
<evidence type="ECO:0000256" key="5">
    <source>
        <dbReference type="ARBA" id="ARBA00053354"/>
    </source>
</evidence>
<dbReference type="GeneID" id="20213703"/>
<evidence type="ECO:0000256" key="6">
    <source>
        <dbReference type="ARBA" id="ARBA00073403"/>
    </source>
</evidence>
<proteinExistence type="inferred from homology"/>
<name>T1FY05_HELRO</name>
<evidence type="ECO:0000313" key="7">
    <source>
        <dbReference type="EMBL" id="ESO06134.1"/>
    </source>
</evidence>
<keyword evidence="9" id="KW-1185">Reference proteome</keyword>
<comment type="function">
    <text evidence="5">Involved in double-stranded break repair. Plays a central role in genetic recombination and DNA repair by promoting the annealing of complementary single-stranded DNA and by stimulation of the RAD51 recombinase.</text>
</comment>
<dbReference type="CTD" id="20213703"/>
<evidence type="ECO:0000256" key="1">
    <source>
        <dbReference type="ARBA" id="ARBA00006638"/>
    </source>
</evidence>
<dbReference type="InterPro" id="IPR004585">
    <property type="entry name" value="DNA_recomb/repair_Rad52"/>
</dbReference>
<dbReference type="Pfam" id="PF04098">
    <property type="entry name" value="Rad52_Rad22"/>
    <property type="match status" value="1"/>
</dbReference>
<reference evidence="7 9" key="2">
    <citation type="journal article" date="2013" name="Nature">
        <title>Insights into bilaterian evolution from three spiralian genomes.</title>
        <authorList>
            <person name="Simakov O."/>
            <person name="Marletaz F."/>
            <person name="Cho S.J."/>
            <person name="Edsinger-Gonzales E."/>
            <person name="Havlak P."/>
            <person name="Hellsten U."/>
            <person name="Kuo D.H."/>
            <person name="Larsson T."/>
            <person name="Lv J."/>
            <person name="Arendt D."/>
            <person name="Savage R."/>
            <person name="Osoegawa K."/>
            <person name="de Jong P."/>
            <person name="Grimwood J."/>
            <person name="Chapman J.A."/>
            <person name="Shapiro H."/>
            <person name="Aerts A."/>
            <person name="Otillar R.P."/>
            <person name="Terry A.Y."/>
            <person name="Boore J.L."/>
            <person name="Grigoriev I.V."/>
            <person name="Lindberg D.R."/>
            <person name="Seaver E.C."/>
            <person name="Weisblat D.A."/>
            <person name="Putnam N.H."/>
            <person name="Rokhsar D.S."/>
        </authorList>
    </citation>
    <scope>NUCLEOTIDE SEQUENCE</scope>
</reference>
<dbReference type="InterPro" id="IPR007232">
    <property type="entry name" value="Rad52_Rad59_Rad22"/>
</dbReference>
<dbReference type="EMBL" id="AMQM01000560">
    <property type="status" value="NOT_ANNOTATED_CDS"/>
    <property type="molecule type" value="Genomic_DNA"/>
</dbReference>
<dbReference type="NCBIfam" id="TIGR00607">
    <property type="entry name" value="rad52"/>
    <property type="match status" value="1"/>
</dbReference>
<dbReference type="eggNOG" id="KOG4141">
    <property type="taxonomic scope" value="Eukaryota"/>
</dbReference>
<dbReference type="HOGENOM" id="CLU_100405_1_0_1"/>
<organism evidence="8 9">
    <name type="scientific">Helobdella robusta</name>
    <name type="common">Californian leech</name>
    <dbReference type="NCBI Taxonomy" id="6412"/>
    <lineage>
        <taxon>Eukaryota</taxon>
        <taxon>Metazoa</taxon>
        <taxon>Spiralia</taxon>
        <taxon>Lophotrochozoa</taxon>
        <taxon>Annelida</taxon>
        <taxon>Clitellata</taxon>
        <taxon>Hirudinea</taxon>
        <taxon>Rhynchobdellida</taxon>
        <taxon>Glossiphoniidae</taxon>
        <taxon>Helobdella</taxon>
    </lineage>
</organism>
<dbReference type="OrthoDB" id="206565at2759"/>
<dbReference type="SUPFAM" id="SSF54768">
    <property type="entry name" value="dsRNA-binding domain-like"/>
    <property type="match status" value="1"/>
</dbReference>
<keyword evidence="2" id="KW-0227">DNA damage</keyword>
<dbReference type="RefSeq" id="XP_009015502.1">
    <property type="nucleotide sequence ID" value="XM_009017254.1"/>
</dbReference>
<dbReference type="InterPro" id="IPR041247">
    <property type="entry name" value="Rad52_fam"/>
</dbReference>
<dbReference type="OMA" id="NEESRRY"/>
<sequence>MWLLHFQTEFTNEEHAAIQEALRQKLGPEFISQRPGGGGQKLAYVEGWKLVNLANEIFGFNGWSHSIVNQTVDFVDLFNGKFYVGVSAIVRVQLKDGIYHEDIGYGVSEGMKSKALSVEKARKEAVTDGLKRALKSFGNALGNCLGDMNYLKFIARTPAQVNCIYRHFCHLRNHYFNS</sequence>
<dbReference type="STRING" id="6412.T1FY05"/>
<evidence type="ECO:0000256" key="3">
    <source>
        <dbReference type="ARBA" id="ARBA00023172"/>
    </source>
</evidence>
<protein>
    <recommendedName>
        <fullName evidence="6">DNA repair protein RAD52 homolog</fullName>
    </recommendedName>
</protein>
<evidence type="ECO:0000256" key="4">
    <source>
        <dbReference type="ARBA" id="ARBA00023204"/>
    </source>
</evidence>
<dbReference type="GO" id="GO:0000730">
    <property type="term" value="P:DNA recombinase assembly"/>
    <property type="evidence" value="ECO:0007669"/>
    <property type="project" value="InterPro"/>
</dbReference>
<evidence type="ECO:0000313" key="9">
    <source>
        <dbReference type="Proteomes" id="UP000015101"/>
    </source>
</evidence>
<dbReference type="GO" id="GO:0005634">
    <property type="term" value="C:nucleus"/>
    <property type="evidence" value="ECO:0007669"/>
    <property type="project" value="InterPro"/>
</dbReference>
<dbReference type="InterPro" id="IPR042525">
    <property type="entry name" value="Rad52_Rad59_Rad22_sf"/>
</dbReference>
<evidence type="ECO:0000313" key="8">
    <source>
        <dbReference type="EnsemblMetazoa" id="HelroP64872"/>
    </source>
</evidence>